<dbReference type="Proteomes" id="UP001206483">
    <property type="component" value="Unassembled WGS sequence"/>
</dbReference>
<dbReference type="PANTHER" id="PTHR42998">
    <property type="entry name" value="TYPE I RESTRICTION ENZYME HINDVIIP M PROTEIN-RELATED"/>
    <property type="match status" value="1"/>
</dbReference>
<evidence type="ECO:0000259" key="4">
    <source>
        <dbReference type="Pfam" id="PF02384"/>
    </source>
</evidence>
<dbReference type="PANTHER" id="PTHR42998:SF1">
    <property type="entry name" value="TYPE I RESTRICTION ENZYME HINDI METHYLASE SUBUNIT"/>
    <property type="match status" value="1"/>
</dbReference>
<keyword evidence="6" id="KW-1185">Reference proteome</keyword>
<name>A0ABT1IQ97_9ACTN</name>
<dbReference type="Gene3D" id="3.90.220.20">
    <property type="entry name" value="DNA methylase specificity domains"/>
    <property type="match status" value="1"/>
</dbReference>
<sequence>MPDRPEVTAVEIARLAGVGRAAVSNWRRRHPDFPRPIGGTDSSPTFPLDQVEQWLRSQGKLAELPLLEQAWRLTETLRDPAGPPLAPLLWAGALLLLLHRMPQDWTELADRPDTRLATALPRALRRTAEAALGTPATDTLGLPALAGSTSLDLARLLARLAEQHGPTGTYEQLLTRHAEANSRQLAPTPPEAAALLAALAGAGPGADAWPHEGRTGPVTVLDPACGLGALLLAAGPDTARAGQDLDPGYAALALLRLALHTPAAVPGPLTLDLRSGDALRADAHPGLTADLVLCQPPYNERDWGHDALQYDTRWPGGVVPPRGESELAWVLHCLAHTRPGGLAALLLPPTVASRRAGRRVRAELIRSGALRAVVALPAGAAPPYGVPLHLWVLRRPRPDDEFRHLLLLDAAATHPTAEGGRERVDWPALGRTVLDAWHAFDAAARTGGPLPADRPGVHRAVAALDLLDDETDLSPARHLPAAAPAAGADTLSHLRGRLGELLGELADLDHRLPAVTAVPAVTTPVVTVGELARGGALEIHSAGPGGPGRASGPGSGAPLLTDQDLLAGRPPSGATDPGHPEALTARPGDVLVPALGGETAHAVHAGDRYDGAVLGPRLHLLRPDPAQLDPDFLAGRLRATGTTRRASSHASTTTRLDIRRLEIPRLPVERQRTLGAAFRRLADFHTALTDAAGLGRDLARALTDAIASGTVEPAE</sequence>
<protein>
    <recommendedName>
        <fullName evidence="4">DNA methylase adenine-specific domain-containing protein</fullName>
    </recommendedName>
</protein>
<keyword evidence="1" id="KW-0680">Restriction system</keyword>
<evidence type="ECO:0000256" key="3">
    <source>
        <dbReference type="SAM" id="MobiDB-lite"/>
    </source>
</evidence>
<comment type="caution">
    <text evidence="5">The sequence shown here is derived from an EMBL/GenBank/DDBJ whole genome shotgun (WGS) entry which is preliminary data.</text>
</comment>
<dbReference type="PRINTS" id="PR00507">
    <property type="entry name" value="N12N6MTFRASE"/>
</dbReference>
<accession>A0ABT1IQ97</accession>
<organism evidence="5 6">
    <name type="scientific">Kitasatospora paracochleata</name>
    <dbReference type="NCBI Taxonomy" id="58354"/>
    <lineage>
        <taxon>Bacteria</taxon>
        <taxon>Bacillati</taxon>
        <taxon>Actinomycetota</taxon>
        <taxon>Actinomycetes</taxon>
        <taxon>Kitasatosporales</taxon>
        <taxon>Streptomycetaceae</taxon>
        <taxon>Kitasatospora</taxon>
    </lineage>
</organism>
<feature type="compositionally biased region" description="Gly residues" evidence="3">
    <location>
        <begin position="543"/>
        <end position="555"/>
    </location>
</feature>
<dbReference type="Gene3D" id="3.40.50.150">
    <property type="entry name" value="Vaccinia Virus protein VP39"/>
    <property type="match status" value="1"/>
</dbReference>
<evidence type="ECO:0000313" key="5">
    <source>
        <dbReference type="EMBL" id="MCP2307294.1"/>
    </source>
</evidence>
<dbReference type="InterPro" id="IPR003356">
    <property type="entry name" value="DNA_methylase_A-5"/>
</dbReference>
<dbReference type="SUPFAM" id="SSF53335">
    <property type="entry name" value="S-adenosyl-L-methionine-dependent methyltransferases"/>
    <property type="match status" value="1"/>
</dbReference>
<feature type="region of interest" description="Disordered" evidence="3">
    <location>
        <begin position="537"/>
        <end position="585"/>
    </location>
</feature>
<dbReference type="EMBL" id="JAMZDX010000001">
    <property type="protein sequence ID" value="MCP2307294.1"/>
    <property type="molecule type" value="Genomic_DNA"/>
</dbReference>
<evidence type="ECO:0000313" key="6">
    <source>
        <dbReference type="Proteomes" id="UP001206483"/>
    </source>
</evidence>
<dbReference type="RefSeq" id="WP_253793200.1">
    <property type="nucleotide sequence ID" value="NZ_BAAAUB010000033.1"/>
</dbReference>
<dbReference type="InterPro" id="IPR052916">
    <property type="entry name" value="Type-I_RE_MTase_Subunit"/>
</dbReference>
<reference evidence="5 6" key="1">
    <citation type="submission" date="2022-06" db="EMBL/GenBank/DDBJ databases">
        <title>Sequencing the genomes of 1000 actinobacteria strains.</title>
        <authorList>
            <person name="Klenk H.-P."/>
        </authorList>
    </citation>
    <scope>NUCLEOTIDE SEQUENCE [LARGE SCALE GENOMIC DNA]</scope>
    <source>
        <strain evidence="5 6">DSM 41656</strain>
    </source>
</reference>
<keyword evidence="2" id="KW-0238">DNA-binding</keyword>
<evidence type="ECO:0000256" key="2">
    <source>
        <dbReference type="ARBA" id="ARBA00023125"/>
    </source>
</evidence>
<dbReference type="InterPro" id="IPR044946">
    <property type="entry name" value="Restrct_endonuc_typeI_TRD_sf"/>
</dbReference>
<proteinExistence type="predicted"/>
<evidence type="ECO:0000256" key="1">
    <source>
        <dbReference type="ARBA" id="ARBA00022747"/>
    </source>
</evidence>
<dbReference type="Pfam" id="PF02384">
    <property type="entry name" value="N6_Mtase"/>
    <property type="match status" value="1"/>
</dbReference>
<gene>
    <name evidence="5" type="ORF">FHR36_000386</name>
</gene>
<feature type="domain" description="DNA methylase adenine-specific" evidence="4">
    <location>
        <begin position="169"/>
        <end position="418"/>
    </location>
</feature>
<dbReference type="InterPro" id="IPR029063">
    <property type="entry name" value="SAM-dependent_MTases_sf"/>
</dbReference>